<name>A0A3N4HDK2_ASCIM</name>
<evidence type="ECO:0000313" key="2">
    <source>
        <dbReference type="Proteomes" id="UP000275078"/>
    </source>
</evidence>
<reference evidence="1 2" key="1">
    <citation type="journal article" date="2018" name="Nat. Ecol. Evol.">
        <title>Pezizomycetes genomes reveal the molecular basis of ectomycorrhizal truffle lifestyle.</title>
        <authorList>
            <person name="Murat C."/>
            <person name="Payen T."/>
            <person name="Noel B."/>
            <person name="Kuo A."/>
            <person name="Morin E."/>
            <person name="Chen J."/>
            <person name="Kohler A."/>
            <person name="Krizsan K."/>
            <person name="Balestrini R."/>
            <person name="Da Silva C."/>
            <person name="Montanini B."/>
            <person name="Hainaut M."/>
            <person name="Levati E."/>
            <person name="Barry K.W."/>
            <person name="Belfiori B."/>
            <person name="Cichocki N."/>
            <person name="Clum A."/>
            <person name="Dockter R.B."/>
            <person name="Fauchery L."/>
            <person name="Guy J."/>
            <person name="Iotti M."/>
            <person name="Le Tacon F."/>
            <person name="Lindquist E.A."/>
            <person name="Lipzen A."/>
            <person name="Malagnac F."/>
            <person name="Mello A."/>
            <person name="Molinier V."/>
            <person name="Miyauchi S."/>
            <person name="Poulain J."/>
            <person name="Riccioni C."/>
            <person name="Rubini A."/>
            <person name="Sitrit Y."/>
            <person name="Splivallo R."/>
            <person name="Traeger S."/>
            <person name="Wang M."/>
            <person name="Zifcakova L."/>
            <person name="Wipf D."/>
            <person name="Zambonelli A."/>
            <person name="Paolocci F."/>
            <person name="Nowrousian M."/>
            <person name="Ottonello S."/>
            <person name="Baldrian P."/>
            <person name="Spatafora J.W."/>
            <person name="Henrissat B."/>
            <person name="Nagy L.G."/>
            <person name="Aury J.M."/>
            <person name="Wincker P."/>
            <person name="Grigoriev I.V."/>
            <person name="Bonfante P."/>
            <person name="Martin F.M."/>
        </authorList>
    </citation>
    <scope>NUCLEOTIDE SEQUENCE [LARGE SCALE GENOMIC DNA]</scope>
    <source>
        <strain evidence="1 2">RN42</strain>
    </source>
</reference>
<organism evidence="1 2">
    <name type="scientific">Ascobolus immersus RN42</name>
    <dbReference type="NCBI Taxonomy" id="1160509"/>
    <lineage>
        <taxon>Eukaryota</taxon>
        <taxon>Fungi</taxon>
        <taxon>Dikarya</taxon>
        <taxon>Ascomycota</taxon>
        <taxon>Pezizomycotina</taxon>
        <taxon>Pezizomycetes</taxon>
        <taxon>Pezizales</taxon>
        <taxon>Ascobolaceae</taxon>
        <taxon>Ascobolus</taxon>
    </lineage>
</organism>
<gene>
    <name evidence="1" type="ORF">BJ508DRAFT_93980</name>
</gene>
<keyword evidence="2" id="KW-1185">Reference proteome</keyword>
<accession>A0A3N4HDK2</accession>
<proteinExistence type="predicted"/>
<protein>
    <submittedName>
        <fullName evidence="1">Uncharacterized protein</fullName>
    </submittedName>
</protein>
<dbReference type="AlphaFoldDB" id="A0A3N4HDK2"/>
<dbReference type="Proteomes" id="UP000275078">
    <property type="component" value="Unassembled WGS sequence"/>
</dbReference>
<evidence type="ECO:0000313" key="1">
    <source>
        <dbReference type="EMBL" id="RPA71326.1"/>
    </source>
</evidence>
<dbReference type="EMBL" id="ML119943">
    <property type="protein sequence ID" value="RPA71326.1"/>
    <property type="molecule type" value="Genomic_DNA"/>
</dbReference>
<sequence length="99" mass="11583">MRRPCLTYILVSFLLSSHSIWVFFPRAGHMYLLTHFLAHPVQQVYINLSMSSMISKKGYRSSILEQVSNLFRKHFSDDEDATSFSRNLTIQHTSKAETW</sequence>